<gene>
    <name evidence="2" type="ORF">E2C01_054372</name>
</gene>
<proteinExistence type="predicted"/>
<reference evidence="2 3" key="1">
    <citation type="submission" date="2019-05" db="EMBL/GenBank/DDBJ databases">
        <title>Another draft genome of Portunus trituberculatus and its Hox gene families provides insights of decapod evolution.</title>
        <authorList>
            <person name="Jeong J.-H."/>
            <person name="Song I."/>
            <person name="Kim S."/>
            <person name="Choi T."/>
            <person name="Kim D."/>
            <person name="Ryu S."/>
            <person name="Kim W."/>
        </authorList>
    </citation>
    <scope>NUCLEOTIDE SEQUENCE [LARGE SCALE GENOMIC DNA]</scope>
    <source>
        <tissue evidence="2">Muscle</tissue>
    </source>
</reference>
<feature type="region of interest" description="Disordered" evidence="1">
    <location>
        <begin position="142"/>
        <end position="200"/>
    </location>
</feature>
<comment type="caution">
    <text evidence="2">The sequence shown here is derived from an EMBL/GenBank/DDBJ whole genome shotgun (WGS) entry which is preliminary data.</text>
</comment>
<protein>
    <submittedName>
        <fullName evidence="2">Uncharacterized protein</fullName>
    </submittedName>
</protein>
<evidence type="ECO:0000313" key="3">
    <source>
        <dbReference type="Proteomes" id="UP000324222"/>
    </source>
</evidence>
<organism evidence="2 3">
    <name type="scientific">Portunus trituberculatus</name>
    <name type="common">Swimming crab</name>
    <name type="synonym">Neptunus trituberculatus</name>
    <dbReference type="NCBI Taxonomy" id="210409"/>
    <lineage>
        <taxon>Eukaryota</taxon>
        <taxon>Metazoa</taxon>
        <taxon>Ecdysozoa</taxon>
        <taxon>Arthropoda</taxon>
        <taxon>Crustacea</taxon>
        <taxon>Multicrustacea</taxon>
        <taxon>Malacostraca</taxon>
        <taxon>Eumalacostraca</taxon>
        <taxon>Eucarida</taxon>
        <taxon>Decapoda</taxon>
        <taxon>Pleocyemata</taxon>
        <taxon>Brachyura</taxon>
        <taxon>Eubrachyura</taxon>
        <taxon>Portunoidea</taxon>
        <taxon>Portunidae</taxon>
        <taxon>Portuninae</taxon>
        <taxon>Portunus</taxon>
    </lineage>
</organism>
<dbReference type="Proteomes" id="UP000324222">
    <property type="component" value="Unassembled WGS sequence"/>
</dbReference>
<name>A0A5B7GJN5_PORTR</name>
<keyword evidence="3" id="KW-1185">Reference proteome</keyword>
<dbReference type="EMBL" id="VSRR010017401">
    <property type="protein sequence ID" value="MPC60331.1"/>
    <property type="molecule type" value="Genomic_DNA"/>
</dbReference>
<sequence>MLSPQPSLSAWLLFGVPWSTPITSYLWTAAAGDYGEGRSRSGSAVFKGQINPTGLRCGRNRLLRPAARVAPPGRHYCGHPRPTPLDPAPPSPLFNLSPHGCVAHTPHTIRGLLLTLHKTRHSLPTYPEMTYVISPAALAPQPRPRCCKPSSVQNTQSHSSDSARREVHRPPLKVIHESAAGVAGRRGGRQAGRQAGWQSAKVAADSAPQHVQRCHHAAPPHRLKLLTNLRRLPAACPRVHDDGQDAVILQRTGLNMTQGSGKAIRKIVRMAKQK</sequence>
<accession>A0A5B7GJN5</accession>
<dbReference type="AlphaFoldDB" id="A0A5B7GJN5"/>
<evidence type="ECO:0000313" key="2">
    <source>
        <dbReference type="EMBL" id="MPC60331.1"/>
    </source>
</evidence>
<feature type="compositionally biased region" description="Polar residues" evidence="1">
    <location>
        <begin position="150"/>
        <end position="160"/>
    </location>
</feature>
<evidence type="ECO:0000256" key="1">
    <source>
        <dbReference type="SAM" id="MobiDB-lite"/>
    </source>
</evidence>